<proteinExistence type="predicted"/>
<dbReference type="Proteomes" id="UP000277580">
    <property type="component" value="Unassembled WGS sequence"/>
</dbReference>
<feature type="transmembrane region" description="Helical" evidence="1">
    <location>
        <begin position="185"/>
        <end position="212"/>
    </location>
</feature>
<dbReference type="InParanoid" id="A0A3N4KUF7"/>
<evidence type="ECO:0000313" key="3">
    <source>
        <dbReference type="EMBL" id="RPB14214.1"/>
    </source>
</evidence>
<feature type="chain" id="PRO_5018090115" description="Extracellular membrane protein CFEM domain-containing protein" evidence="2">
    <location>
        <begin position="21"/>
        <end position="213"/>
    </location>
</feature>
<gene>
    <name evidence="3" type="ORF">P167DRAFT_604415</name>
</gene>
<evidence type="ECO:0008006" key="5">
    <source>
        <dbReference type="Google" id="ProtNLM"/>
    </source>
</evidence>
<keyword evidence="2" id="KW-0732">Signal</keyword>
<reference evidence="3 4" key="1">
    <citation type="journal article" date="2018" name="Nat. Ecol. Evol.">
        <title>Pezizomycetes genomes reveal the molecular basis of ectomycorrhizal truffle lifestyle.</title>
        <authorList>
            <person name="Murat C."/>
            <person name="Payen T."/>
            <person name="Noel B."/>
            <person name="Kuo A."/>
            <person name="Morin E."/>
            <person name="Chen J."/>
            <person name="Kohler A."/>
            <person name="Krizsan K."/>
            <person name="Balestrini R."/>
            <person name="Da Silva C."/>
            <person name="Montanini B."/>
            <person name="Hainaut M."/>
            <person name="Levati E."/>
            <person name="Barry K.W."/>
            <person name="Belfiori B."/>
            <person name="Cichocki N."/>
            <person name="Clum A."/>
            <person name="Dockter R.B."/>
            <person name="Fauchery L."/>
            <person name="Guy J."/>
            <person name="Iotti M."/>
            <person name="Le Tacon F."/>
            <person name="Lindquist E.A."/>
            <person name="Lipzen A."/>
            <person name="Malagnac F."/>
            <person name="Mello A."/>
            <person name="Molinier V."/>
            <person name="Miyauchi S."/>
            <person name="Poulain J."/>
            <person name="Riccioni C."/>
            <person name="Rubini A."/>
            <person name="Sitrit Y."/>
            <person name="Splivallo R."/>
            <person name="Traeger S."/>
            <person name="Wang M."/>
            <person name="Zifcakova L."/>
            <person name="Wipf D."/>
            <person name="Zambonelli A."/>
            <person name="Paolocci F."/>
            <person name="Nowrousian M."/>
            <person name="Ottonello S."/>
            <person name="Baldrian P."/>
            <person name="Spatafora J.W."/>
            <person name="Henrissat B."/>
            <person name="Nagy L.G."/>
            <person name="Aury J.M."/>
            <person name="Wincker P."/>
            <person name="Grigoriev I.V."/>
            <person name="Bonfante P."/>
            <person name="Martin F.M."/>
        </authorList>
    </citation>
    <scope>NUCLEOTIDE SEQUENCE [LARGE SCALE GENOMIC DNA]</scope>
    <source>
        <strain evidence="3 4">CCBAS932</strain>
    </source>
</reference>
<keyword evidence="4" id="KW-1185">Reference proteome</keyword>
<keyword evidence="1" id="KW-1133">Transmembrane helix</keyword>
<evidence type="ECO:0000313" key="4">
    <source>
        <dbReference type="Proteomes" id="UP000277580"/>
    </source>
</evidence>
<dbReference type="EMBL" id="ML119119">
    <property type="protein sequence ID" value="RPB14214.1"/>
    <property type="molecule type" value="Genomic_DNA"/>
</dbReference>
<organism evidence="3 4">
    <name type="scientific">Morchella conica CCBAS932</name>
    <dbReference type="NCBI Taxonomy" id="1392247"/>
    <lineage>
        <taxon>Eukaryota</taxon>
        <taxon>Fungi</taxon>
        <taxon>Dikarya</taxon>
        <taxon>Ascomycota</taxon>
        <taxon>Pezizomycotina</taxon>
        <taxon>Pezizomycetes</taxon>
        <taxon>Pezizales</taxon>
        <taxon>Morchellaceae</taxon>
        <taxon>Morchella</taxon>
    </lineage>
</organism>
<accession>A0A3N4KUF7</accession>
<evidence type="ECO:0000256" key="2">
    <source>
        <dbReference type="SAM" id="SignalP"/>
    </source>
</evidence>
<keyword evidence="1" id="KW-0472">Membrane</keyword>
<dbReference type="OrthoDB" id="5391032at2759"/>
<protein>
    <recommendedName>
        <fullName evidence="5">Extracellular membrane protein CFEM domain-containing protein</fullName>
    </recommendedName>
</protein>
<keyword evidence="1" id="KW-0812">Transmembrane</keyword>
<sequence length="213" mass="22206">MHPPLGLLLLLSFHLTPILATLIFPTPDSPPCVQACEDKTDMSNVPLCAINPPQTSENDFTNTISCLCTDRHLLASIIPCVLRSCAGNSSSIETYFTTLYTLCHTHGHTHYPPPPHLLRALGITAPPNATIPATVSGVPMNSAFPEVAAVTTHLRPLPTQNILNALVAEAENGTGSSSGTGRVEVVGHAVVAGVGIVGVALVGVVVLVVLVVF</sequence>
<evidence type="ECO:0000256" key="1">
    <source>
        <dbReference type="SAM" id="Phobius"/>
    </source>
</evidence>
<dbReference type="AlphaFoldDB" id="A0A3N4KUF7"/>
<name>A0A3N4KUF7_9PEZI</name>
<feature type="signal peptide" evidence="2">
    <location>
        <begin position="1"/>
        <end position="20"/>
    </location>
</feature>